<dbReference type="AlphaFoldDB" id="A0AAU8JBU1"/>
<organism evidence="3">
    <name type="scientific">Planktothricoides raciborskii GIHE-MW2</name>
    <dbReference type="NCBI Taxonomy" id="2792601"/>
    <lineage>
        <taxon>Bacteria</taxon>
        <taxon>Bacillati</taxon>
        <taxon>Cyanobacteriota</taxon>
        <taxon>Cyanophyceae</taxon>
        <taxon>Oscillatoriophycideae</taxon>
        <taxon>Oscillatoriales</taxon>
        <taxon>Oscillatoriaceae</taxon>
        <taxon>Planktothricoides</taxon>
    </lineage>
</organism>
<feature type="transmembrane region" description="Helical" evidence="2">
    <location>
        <begin position="259"/>
        <end position="278"/>
    </location>
</feature>
<proteinExistence type="predicted"/>
<keyword evidence="2" id="KW-0812">Transmembrane</keyword>
<sequence>MLRLYSYTLFLSAFLLFSVQLMVAKMILPLLGGSPSVWNTCQFFFQGTLLLGYGYAHLSSKWLGTRRQGMIHIPLLLLPLTCLPIAISTPFYTPENLRPILWLLTVLTLSVGLPFFVVSTTAPLLQKWFADTDNPGSSDPYFLYSASNIGSLLGLLTYPTLIEPYFSLTFQSKIWSILYILLIFLVCFCAVSSWQSKPKIKTTENDDGNTDNIILERDIENIERESPHLIEIFQWIILAFIPSSLLLGLTTYITTDLAAMPMLWAIPLALYLLSFILTFARKQFLPYPQFLAILPAWLTPLIFLCWARLVNPLWFVLLLHLGGFFITACLFHWQLAQRRPNPEHLTSFYWWISVGGVLGGLFNAIAAPLVFNYLLEYPLIMLLSILVVRSRSVADATSPQLFQGIEFASSAQFLTIKKIQTISVGLLFGGLFVGFSPEAFLNNLRGYIIAIGLMILIFYPFKLKKITWVLGLCFIFLIGQFSLNNLGGILYSERSFFGINRVIQYDNEIGGKYHSLLHGTTLHGKQSLDPKRRNEPLSYFTIDSPIGQFFASVKPQKLSQVAVLGLGVGTLAAYAQPGQAWTFYEIDPTVEKIARDPRYFTFLQDAKAPYKVILGDGRLQLAQVPDRAYDLLIMDAFSSDSIPVHLVTKEAFQLYFRKIKASGWLLVNISNRYIDLEPVLGAIAHNLGLVAIHQQEGEISQTEKAMGKSASHWVILTQKSENFGSLLQDPRWEAIASTQTRSSPETLIWTDDYSNILSALRWVTQK</sequence>
<keyword evidence="2" id="KW-0472">Membrane</keyword>
<feature type="transmembrane region" description="Helical" evidence="2">
    <location>
        <begin position="315"/>
        <end position="336"/>
    </location>
</feature>
<dbReference type="EMBL" id="CP159837">
    <property type="protein sequence ID" value="XCM36265.1"/>
    <property type="molecule type" value="Genomic_DNA"/>
</dbReference>
<keyword evidence="2" id="KW-1133">Transmembrane helix</keyword>
<accession>A0AAU8JBU1</accession>
<name>A0AAU8JBU1_9CYAN</name>
<feature type="transmembrane region" description="Helical" evidence="2">
    <location>
        <begin position="348"/>
        <end position="371"/>
    </location>
</feature>
<reference evidence="3" key="1">
    <citation type="submission" date="2024-07" db="EMBL/GenBank/DDBJ databases">
        <authorList>
            <person name="Kim Y.J."/>
            <person name="Jeong J.Y."/>
        </authorList>
    </citation>
    <scope>NUCLEOTIDE SEQUENCE</scope>
    <source>
        <strain evidence="3">GIHE-MW2</strain>
    </source>
</reference>
<dbReference type="InterPro" id="IPR029063">
    <property type="entry name" value="SAM-dependent_MTases_sf"/>
</dbReference>
<dbReference type="PANTHER" id="PTHR43317">
    <property type="entry name" value="THERMOSPERMINE SYNTHASE ACAULIS5"/>
    <property type="match status" value="1"/>
</dbReference>
<keyword evidence="1" id="KW-0620">Polyamine biosynthesis</keyword>
<feature type="transmembrane region" description="Helical" evidence="2">
    <location>
        <begin position="37"/>
        <end position="58"/>
    </location>
</feature>
<feature type="transmembrane region" description="Helical" evidence="2">
    <location>
        <begin position="290"/>
        <end position="309"/>
    </location>
</feature>
<feature type="transmembrane region" description="Helical" evidence="2">
    <location>
        <begin position="232"/>
        <end position="253"/>
    </location>
</feature>
<feature type="transmembrane region" description="Helical" evidence="2">
    <location>
        <begin position="444"/>
        <end position="461"/>
    </location>
</feature>
<dbReference type="PANTHER" id="PTHR43317:SF1">
    <property type="entry name" value="THERMOSPERMINE SYNTHASE ACAULIS5"/>
    <property type="match status" value="1"/>
</dbReference>
<feature type="transmembrane region" description="Helical" evidence="2">
    <location>
        <begin position="174"/>
        <end position="194"/>
    </location>
</feature>
<feature type="transmembrane region" description="Helical" evidence="2">
    <location>
        <begin position="468"/>
        <end position="491"/>
    </location>
</feature>
<feature type="transmembrane region" description="Helical" evidence="2">
    <location>
        <begin position="141"/>
        <end position="162"/>
    </location>
</feature>
<dbReference type="RefSeq" id="WP_190877075.1">
    <property type="nucleotide sequence ID" value="NZ_CP159837.1"/>
</dbReference>
<dbReference type="NCBIfam" id="NF037959">
    <property type="entry name" value="MFS_SpdSyn"/>
    <property type="match status" value="1"/>
</dbReference>
<evidence type="ECO:0000256" key="2">
    <source>
        <dbReference type="SAM" id="Phobius"/>
    </source>
</evidence>
<dbReference type="SUPFAM" id="SSF53335">
    <property type="entry name" value="S-adenosyl-L-methionine-dependent methyltransferases"/>
    <property type="match status" value="1"/>
</dbReference>
<protein>
    <submittedName>
        <fullName evidence="3">Fused MFS/spermidine synthase</fullName>
    </submittedName>
</protein>
<dbReference type="GO" id="GO:0006596">
    <property type="term" value="P:polyamine biosynthetic process"/>
    <property type="evidence" value="ECO:0007669"/>
    <property type="project" value="UniProtKB-KW"/>
</dbReference>
<feature type="transmembrane region" description="Helical" evidence="2">
    <location>
        <begin position="70"/>
        <end position="93"/>
    </location>
</feature>
<evidence type="ECO:0000313" key="3">
    <source>
        <dbReference type="EMBL" id="XCM36265.1"/>
    </source>
</evidence>
<feature type="transmembrane region" description="Helical" evidence="2">
    <location>
        <begin position="7"/>
        <end position="31"/>
    </location>
</feature>
<feature type="transmembrane region" description="Helical" evidence="2">
    <location>
        <begin position="99"/>
        <end position="120"/>
    </location>
</feature>
<evidence type="ECO:0000256" key="1">
    <source>
        <dbReference type="ARBA" id="ARBA00023115"/>
    </source>
</evidence>
<dbReference type="Gene3D" id="3.40.50.150">
    <property type="entry name" value="Vaccinia Virus protein VP39"/>
    <property type="match status" value="1"/>
</dbReference>
<gene>
    <name evidence="3" type="ORF">ABWT76_005014</name>
</gene>